<protein>
    <submittedName>
        <fullName evidence="1">Uncharacterized protein LOC114327848</fullName>
    </submittedName>
</protein>
<proteinExistence type="predicted"/>
<dbReference type="OrthoDB" id="6415470at2759"/>
<dbReference type="RefSeq" id="XP_028132357.1">
    <property type="nucleotide sequence ID" value="XM_028276556.1"/>
</dbReference>
<dbReference type="PANTHER" id="PTHR13475:SF3">
    <property type="entry name" value="NEUGRIN"/>
    <property type="match status" value="1"/>
</dbReference>
<dbReference type="GO" id="GO:0005634">
    <property type="term" value="C:nucleus"/>
    <property type="evidence" value="ECO:0007669"/>
    <property type="project" value="TreeGrafter"/>
</dbReference>
<reference evidence="1" key="1">
    <citation type="submission" date="2025-08" db="UniProtKB">
        <authorList>
            <consortium name="RefSeq"/>
        </authorList>
    </citation>
    <scope>IDENTIFICATION</scope>
    <source>
        <tissue evidence="1">Whole insect</tissue>
    </source>
</reference>
<dbReference type="PANTHER" id="PTHR13475">
    <property type="entry name" value="NEUGRIN"/>
    <property type="match status" value="1"/>
</dbReference>
<evidence type="ECO:0000313" key="1">
    <source>
        <dbReference type="RefSeq" id="XP_028132357.1"/>
    </source>
</evidence>
<gene>
    <name evidence="1" type="primary">LOC114327848</name>
</gene>
<name>A0A6P7FC08_DIAVI</name>
<dbReference type="AlphaFoldDB" id="A0A6P7FC08"/>
<dbReference type="FunCoup" id="A0A6P7FC08">
    <property type="interactions" value="419"/>
</dbReference>
<dbReference type="KEGG" id="dvv:114327848"/>
<sequence>MISLTTKYICSLTSTLSRRYSRAHRATRAKTDPGIHKRKAILGVQEFQQEFQDMELDDLETDFMDVHKSYKQHREEVEVRNEQLKYIMVKNKYFKEKFPNFLTWTDKEQMRLLHSTDPEEWTIEKLSESFPALPEVIKKVLKAKFSKGDSKMKNHDATVEKNWQKFRKGKLTDLSPDLVEHLNKFTNRKVNVQLENKKKEIVNKPKIQSEFSEIITGYQRLKNKVDTEKDEVVEVNLSKNFKSRESLEKNTYLPIKKEDIKDKRPITLTQLKDNIERKASRGLGLSAEEENIYVNTHQQEEDVVVLNKEDVSVIPENKYTNNAGCSLTVKTEKDYSHLIYPEKIVIPKKLIKKGYTYRLNDCYYDYDGEFLYRVPGMG</sequence>
<dbReference type="InParanoid" id="A0A6P7FC08"/>
<dbReference type="Pfam" id="PF06413">
    <property type="entry name" value="Neugrin"/>
    <property type="match status" value="1"/>
</dbReference>
<organism evidence="1">
    <name type="scientific">Diabrotica virgifera virgifera</name>
    <name type="common">western corn rootworm</name>
    <dbReference type="NCBI Taxonomy" id="50390"/>
    <lineage>
        <taxon>Eukaryota</taxon>
        <taxon>Metazoa</taxon>
        <taxon>Ecdysozoa</taxon>
        <taxon>Arthropoda</taxon>
        <taxon>Hexapoda</taxon>
        <taxon>Insecta</taxon>
        <taxon>Pterygota</taxon>
        <taxon>Neoptera</taxon>
        <taxon>Endopterygota</taxon>
        <taxon>Coleoptera</taxon>
        <taxon>Polyphaga</taxon>
        <taxon>Cucujiformia</taxon>
        <taxon>Chrysomeloidea</taxon>
        <taxon>Chrysomelidae</taxon>
        <taxon>Galerucinae</taxon>
        <taxon>Diabroticina</taxon>
        <taxon>Diabroticites</taxon>
        <taxon>Diabrotica</taxon>
    </lineage>
</organism>
<accession>A0A6P7FC08</accession>
<dbReference type="InterPro" id="IPR010487">
    <property type="entry name" value="NGRN/Rrg9"/>
</dbReference>